<dbReference type="AlphaFoldDB" id="A0A2T3WA22"/>
<name>A0A2T3WA22_9DEIO</name>
<dbReference type="Proteomes" id="UP000240317">
    <property type="component" value="Unassembled WGS sequence"/>
</dbReference>
<keyword evidence="3" id="KW-1185">Reference proteome</keyword>
<dbReference type="SUPFAM" id="SSF48452">
    <property type="entry name" value="TPR-like"/>
    <property type="match status" value="1"/>
</dbReference>
<proteinExistence type="predicted"/>
<comment type="caution">
    <text evidence="2">The sequence shown here is derived from an EMBL/GenBank/DDBJ whole genome shotgun (WGS) entry which is preliminary data.</text>
</comment>
<evidence type="ECO:0000313" key="3">
    <source>
        <dbReference type="Proteomes" id="UP000240317"/>
    </source>
</evidence>
<sequence>MKRGALLAVLISSLAGAASVPDLLLGGDYARAYEAAQAARDPLNASRAAAAQAEYRAGGRDWVARAVEAGRQATREQPRSPDAALALGSALGLQARAGGYTLGALRTAHEARDALDRALALAPARPDVQAVLAEWHAGAWARARIFGGGNPDRARTLALGAVRAAPDNIFVQTHAGLALALLRDPGARAVLTRAAALEARSALDRDLQVQARQALGPQP</sequence>
<reference evidence="2 3" key="1">
    <citation type="submission" date="2018-03" db="EMBL/GenBank/DDBJ databases">
        <title>Draft genome of Deinococcus sp. OD32.</title>
        <authorList>
            <person name="Wang X.-P."/>
            <person name="Du Z.-J."/>
        </authorList>
    </citation>
    <scope>NUCLEOTIDE SEQUENCE [LARGE SCALE GENOMIC DNA]</scope>
    <source>
        <strain evidence="2 3">OD32</strain>
    </source>
</reference>
<evidence type="ECO:0000256" key="1">
    <source>
        <dbReference type="SAM" id="SignalP"/>
    </source>
</evidence>
<keyword evidence="1" id="KW-0732">Signal</keyword>
<evidence type="ECO:0008006" key="4">
    <source>
        <dbReference type="Google" id="ProtNLM"/>
    </source>
</evidence>
<feature type="chain" id="PRO_5015505903" description="Tetratricopeptide repeat protein" evidence="1">
    <location>
        <begin position="18"/>
        <end position="219"/>
    </location>
</feature>
<protein>
    <recommendedName>
        <fullName evidence="4">Tetratricopeptide repeat protein</fullName>
    </recommendedName>
</protein>
<dbReference type="InterPro" id="IPR011990">
    <property type="entry name" value="TPR-like_helical_dom_sf"/>
</dbReference>
<evidence type="ECO:0000313" key="2">
    <source>
        <dbReference type="EMBL" id="PTA68758.1"/>
    </source>
</evidence>
<gene>
    <name evidence="2" type="ORF">C8263_05825</name>
</gene>
<dbReference type="RefSeq" id="WP_107137177.1">
    <property type="nucleotide sequence ID" value="NZ_PYSV01000004.1"/>
</dbReference>
<feature type="signal peptide" evidence="1">
    <location>
        <begin position="1"/>
        <end position="17"/>
    </location>
</feature>
<dbReference type="Gene3D" id="1.25.40.10">
    <property type="entry name" value="Tetratricopeptide repeat domain"/>
    <property type="match status" value="1"/>
</dbReference>
<dbReference type="OrthoDB" id="74237at2"/>
<organism evidence="2 3">
    <name type="scientific">Deinococcus arcticus</name>
    <dbReference type="NCBI Taxonomy" id="2136176"/>
    <lineage>
        <taxon>Bacteria</taxon>
        <taxon>Thermotogati</taxon>
        <taxon>Deinococcota</taxon>
        <taxon>Deinococci</taxon>
        <taxon>Deinococcales</taxon>
        <taxon>Deinococcaceae</taxon>
        <taxon>Deinococcus</taxon>
    </lineage>
</organism>
<accession>A0A2T3WA22</accession>
<dbReference type="EMBL" id="PYSV01000004">
    <property type="protein sequence ID" value="PTA68758.1"/>
    <property type="molecule type" value="Genomic_DNA"/>
</dbReference>